<dbReference type="EMBL" id="AANZ01000002">
    <property type="protein sequence ID" value="EAQ82386.1"/>
    <property type="molecule type" value="Genomic_DNA"/>
</dbReference>
<dbReference type="Proteomes" id="UP000004358">
    <property type="component" value="Unassembled WGS sequence"/>
</dbReference>
<feature type="signal peptide" evidence="1">
    <location>
        <begin position="1"/>
        <end position="17"/>
    </location>
</feature>
<dbReference type="InterPro" id="IPR008969">
    <property type="entry name" value="CarboxyPept-like_regulatory"/>
</dbReference>
<evidence type="ECO:0000313" key="3">
    <source>
        <dbReference type="Proteomes" id="UP000004358"/>
    </source>
</evidence>
<protein>
    <recommendedName>
        <fullName evidence="4">Carboxypeptidase regulatory-like domain-containing protein</fullName>
    </recommendedName>
</protein>
<comment type="caution">
    <text evidence="2">The sequence shown here is derived from an EMBL/GenBank/DDBJ whole genome shotgun (WGS) entry which is preliminary data.</text>
</comment>
<dbReference type="OrthoDB" id="289014at2"/>
<dbReference type="AlphaFoldDB" id="A3ZN57"/>
<proteinExistence type="predicted"/>
<dbReference type="HOGENOM" id="CLU_113730_5_1_0"/>
<evidence type="ECO:0000313" key="2">
    <source>
        <dbReference type="EMBL" id="EAQ82386.1"/>
    </source>
</evidence>
<evidence type="ECO:0008006" key="4">
    <source>
        <dbReference type="Google" id="ProtNLM"/>
    </source>
</evidence>
<name>A3ZN57_9BACT</name>
<dbReference type="SUPFAM" id="SSF49464">
    <property type="entry name" value="Carboxypeptidase regulatory domain-like"/>
    <property type="match status" value="1"/>
</dbReference>
<feature type="chain" id="PRO_5002664753" description="Carboxypeptidase regulatory-like domain-containing protein" evidence="1">
    <location>
        <begin position="18"/>
        <end position="155"/>
    </location>
</feature>
<dbReference type="PROSITE" id="PS51257">
    <property type="entry name" value="PROKAR_LIPOPROTEIN"/>
    <property type="match status" value="1"/>
</dbReference>
<organism evidence="2 3">
    <name type="scientific">Blastopirellula marina DSM 3645</name>
    <dbReference type="NCBI Taxonomy" id="314230"/>
    <lineage>
        <taxon>Bacteria</taxon>
        <taxon>Pseudomonadati</taxon>
        <taxon>Planctomycetota</taxon>
        <taxon>Planctomycetia</taxon>
        <taxon>Pirellulales</taxon>
        <taxon>Pirellulaceae</taxon>
        <taxon>Blastopirellula</taxon>
    </lineage>
</organism>
<gene>
    <name evidence="2" type="ORF">DSM3645_01690</name>
</gene>
<evidence type="ECO:0000256" key="1">
    <source>
        <dbReference type="SAM" id="SignalP"/>
    </source>
</evidence>
<dbReference type="RefSeq" id="WP_002650229.1">
    <property type="nucleotide sequence ID" value="NZ_AANZ01000002.1"/>
</dbReference>
<keyword evidence="1" id="KW-0732">Signal</keyword>
<sequence length="155" mass="16078">MAAIPRFYQGISLAVVAALMGCTGNANVLQTEYVEGVVTLDGVPVEGATVEFVPTVEEQGATANGYTDSSGIYHLTVLAPGDGKEAEFASGTLPGEYQIAVRKAVTGPTPASSSRQVAAKKTYLVPKKYDNPRNSGLTATVEAGSNTIPLELQSK</sequence>
<reference evidence="2 3" key="1">
    <citation type="submission" date="2006-02" db="EMBL/GenBank/DDBJ databases">
        <authorList>
            <person name="Amann R."/>
            <person name="Ferriera S."/>
            <person name="Johnson J."/>
            <person name="Kravitz S."/>
            <person name="Halpern A."/>
            <person name="Remington K."/>
            <person name="Beeson K."/>
            <person name="Tran B."/>
            <person name="Rogers Y.-H."/>
            <person name="Friedman R."/>
            <person name="Venter J.C."/>
        </authorList>
    </citation>
    <scope>NUCLEOTIDE SEQUENCE [LARGE SCALE GENOMIC DNA]</scope>
    <source>
        <strain evidence="2 3">DSM 3645</strain>
    </source>
</reference>
<accession>A3ZN57</accession>